<reference evidence="2" key="1">
    <citation type="journal article" date="2022" name="Mol. Ecol. Resour.">
        <title>The genomes of chicory, endive, great burdock and yacon provide insights into Asteraceae palaeo-polyploidization history and plant inulin production.</title>
        <authorList>
            <person name="Fan W."/>
            <person name="Wang S."/>
            <person name="Wang H."/>
            <person name="Wang A."/>
            <person name="Jiang F."/>
            <person name="Liu H."/>
            <person name="Zhao H."/>
            <person name="Xu D."/>
            <person name="Zhang Y."/>
        </authorList>
    </citation>
    <scope>NUCLEOTIDE SEQUENCE [LARGE SCALE GENOMIC DNA]</scope>
    <source>
        <strain evidence="2">cv. Punajuju</strain>
    </source>
</reference>
<dbReference type="Proteomes" id="UP001055811">
    <property type="component" value="Linkage Group LG06"/>
</dbReference>
<protein>
    <submittedName>
        <fullName evidence="1">Uncharacterized protein</fullName>
    </submittedName>
</protein>
<dbReference type="EMBL" id="CM042014">
    <property type="protein sequence ID" value="KAI3720545.1"/>
    <property type="molecule type" value="Genomic_DNA"/>
</dbReference>
<gene>
    <name evidence="1" type="ORF">L2E82_31532</name>
</gene>
<name>A0ACB9BEA8_CICIN</name>
<evidence type="ECO:0000313" key="1">
    <source>
        <dbReference type="EMBL" id="KAI3720545.1"/>
    </source>
</evidence>
<comment type="caution">
    <text evidence="1">The sequence shown here is derived from an EMBL/GenBank/DDBJ whole genome shotgun (WGS) entry which is preliminary data.</text>
</comment>
<evidence type="ECO:0000313" key="2">
    <source>
        <dbReference type="Proteomes" id="UP001055811"/>
    </source>
</evidence>
<reference evidence="1 2" key="2">
    <citation type="journal article" date="2022" name="Mol. Ecol. Resour.">
        <title>The genomes of chicory, endive, great burdock and yacon provide insights into Asteraceae paleo-polyploidization history and plant inulin production.</title>
        <authorList>
            <person name="Fan W."/>
            <person name="Wang S."/>
            <person name="Wang H."/>
            <person name="Wang A."/>
            <person name="Jiang F."/>
            <person name="Liu H."/>
            <person name="Zhao H."/>
            <person name="Xu D."/>
            <person name="Zhang Y."/>
        </authorList>
    </citation>
    <scope>NUCLEOTIDE SEQUENCE [LARGE SCALE GENOMIC DNA]</scope>
    <source>
        <strain evidence="2">cv. Punajuju</strain>
        <tissue evidence="1">Leaves</tissue>
    </source>
</reference>
<sequence>MACSSPITILSEGELAKKVWKRNEERKGRVERKNETDAESRLKNGRLGRDGATIKGHRRMWVGDIAEPDEGRGYKRCQLLLADMAAE</sequence>
<accession>A0ACB9BEA8</accession>
<organism evidence="1 2">
    <name type="scientific">Cichorium intybus</name>
    <name type="common">Chicory</name>
    <dbReference type="NCBI Taxonomy" id="13427"/>
    <lineage>
        <taxon>Eukaryota</taxon>
        <taxon>Viridiplantae</taxon>
        <taxon>Streptophyta</taxon>
        <taxon>Embryophyta</taxon>
        <taxon>Tracheophyta</taxon>
        <taxon>Spermatophyta</taxon>
        <taxon>Magnoliopsida</taxon>
        <taxon>eudicotyledons</taxon>
        <taxon>Gunneridae</taxon>
        <taxon>Pentapetalae</taxon>
        <taxon>asterids</taxon>
        <taxon>campanulids</taxon>
        <taxon>Asterales</taxon>
        <taxon>Asteraceae</taxon>
        <taxon>Cichorioideae</taxon>
        <taxon>Cichorieae</taxon>
        <taxon>Cichoriinae</taxon>
        <taxon>Cichorium</taxon>
    </lineage>
</organism>
<proteinExistence type="predicted"/>
<keyword evidence="2" id="KW-1185">Reference proteome</keyword>